<keyword evidence="1" id="KW-0547">Nucleotide-binding</keyword>
<sequence length="255" mass="27470">MMTKMTIDMNADLGESFGHYSIGDDAAMLDIVTSANVACGFHGGDPEVMARTFEIAREKNVTVGAHPGYPDLWGFGRRQIPFSAGETERLIAYQIGAAQAMAAYAGHRIAYVKTHGALGNLTERNTEVAAAVLNAIQAVDPSLALVAGAFGEQERLGRERGMTVYTEIFADRAYTEEGHLVSRKEPGAVLHDVDFVTERVIRMVRAGAIETRSGKMLPTPMDTICVHGDNAESVAIARTVRARLEEAGITLKAFA</sequence>
<dbReference type="GO" id="GO:0017168">
    <property type="term" value="F:5-oxoprolinase (ATP-hydrolyzing) activity"/>
    <property type="evidence" value="ECO:0007669"/>
    <property type="project" value="UniProtKB-UniRule"/>
</dbReference>
<dbReference type="Pfam" id="PF03746">
    <property type="entry name" value="LamB_YcsF"/>
    <property type="match status" value="1"/>
</dbReference>
<comment type="function">
    <text evidence="1">Catalyzes the cleavage of 5-oxoproline to form L-glutamate coupled to the hydrolysis of ATP to ADP and inorganic phosphate.</text>
</comment>
<accession>A0A857FUA1</accession>
<dbReference type="AlphaFoldDB" id="A0A857FUA1"/>
<dbReference type="HAMAP" id="MF_00691">
    <property type="entry name" value="PxpA"/>
    <property type="match status" value="1"/>
</dbReference>
<evidence type="ECO:0000313" key="3">
    <source>
        <dbReference type="Proteomes" id="UP000464674"/>
    </source>
</evidence>
<name>A0A857FUA1_KOMXY</name>
<dbReference type="OrthoDB" id="9773478at2"/>
<dbReference type="GO" id="GO:0005524">
    <property type="term" value="F:ATP binding"/>
    <property type="evidence" value="ECO:0007669"/>
    <property type="project" value="UniProtKB-UniRule"/>
</dbReference>
<reference evidence="2 3" key="1">
    <citation type="journal article" date="2020" name="Carbohydr. Polym.">
        <title>Characterization and optimization of production of bacterial cellulose from strain CGMCC 17276 based on whole-genome analysis.</title>
        <authorList>
            <person name="Lu T."/>
            <person name="Gao H."/>
            <person name="Liao B."/>
            <person name="Wu J."/>
            <person name="Zhang W."/>
            <person name="Huang J."/>
            <person name="Liu M."/>
            <person name="Huang J."/>
            <person name="Chang Z."/>
            <person name="Jin M."/>
            <person name="Yi Z."/>
            <person name="Jiang D."/>
        </authorList>
    </citation>
    <scope>NUCLEOTIDE SEQUENCE [LARGE SCALE GENOMIC DNA]</scope>
    <source>
        <strain evidence="2 3">CGMCC 17276</strain>
    </source>
</reference>
<dbReference type="InterPro" id="IPR005501">
    <property type="entry name" value="LamB/YcsF/PxpA-like"/>
</dbReference>
<dbReference type="CDD" id="cd10787">
    <property type="entry name" value="LamB_YcsF_like"/>
    <property type="match status" value="1"/>
</dbReference>
<dbReference type="PANTHER" id="PTHR30292:SF0">
    <property type="entry name" value="5-OXOPROLINASE SUBUNIT A"/>
    <property type="match status" value="1"/>
</dbReference>
<dbReference type="Gene3D" id="3.20.20.370">
    <property type="entry name" value="Glycoside hydrolase/deacetylase"/>
    <property type="match status" value="1"/>
</dbReference>
<comment type="similarity">
    <text evidence="1">Belongs to the LamB/PxpA family.</text>
</comment>
<dbReference type="NCBIfam" id="NF003814">
    <property type="entry name" value="PRK05406.1-3"/>
    <property type="match status" value="1"/>
</dbReference>
<gene>
    <name evidence="1" type="primary">pxpA</name>
    <name evidence="2" type="ORF">FMA36_13180</name>
</gene>
<dbReference type="NCBIfam" id="NF003816">
    <property type="entry name" value="PRK05406.1-5"/>
    <property type="match status" value="1"/>
</dbReference>
<dbReference type="InterPro" id="IPR011330">
    <property type="entry name" value="Glyco_hydro/deAcase_b/a-brl"/>
</dbReference>
<organism evidence="2 3">
    <name type="scientific">Komagataeibacter xylinus</name>
    <name type="common">Gluconacetobacter xylinus</name>
    <dbReference type="NCBI Taxonomy" id="28448"/>
    <lineage>
        <taxon>Bacteria</taxon>
        <taxon>Pseudomonadati</taxon>
        <taxon>Pseudomonadota</taxon>
        <taxon>Alphaproteobacteria</taxon>
        <taxon>Acetobacterales</taxon>
        <taxon>Acetobacteraceae</taxon>
        <taxon>Komagataeibacter</taxon>
    </lineage>
</organism>
<evidence type="ECO:0000313" key="2">
    <source>
        <dbReference type="EMBL" id="QHC37219.1"/>
    </source>
</evidence>
<protein>
    <recommendedName>
        <fullName evidence="1">5-oxoprolinase subunit A</fullName>
        <shortName evidence="1">5-OPase subunit A</shortName>
        <ecNumber evidence="1">3.5.2.9</ecNumber>
    </recommendedName>
    <alternativeName>
        <fullName evidence="1">5-oxoprolinase (ATP-hydrolyzing) subunit A</fullName>
    </alternativeName>
</protein>
<dbReference type="EMBL" id="CP041348">
    <property type="protein sequence ID" value="QHC37219.1"/>
    <property type="molecule type" value="Genomic_DNA"/>
</dbReference>
<comment type="catalytic activity">
    <reaction evidence="1">
        <text>5-oxo-L-proline + ATP + 2 H2O = L-glutamate + ADP + phosphate + H(+)</text>
        <dbReference type="Rhea" id="RHEA:10348"/>
        <dbReference type="ChEBI" id="CHEBI:15377"/>
        <dbReference type="ChEBI" id="CHEBI:15378"/>
        <dbReference type="ChEBI" id="CHEBI:29985"/>
        <dbReference type="ChEBI" id="CHEBI:30616"/>
        <dbReference type="ChEBI" id="CHEBI:43474"/>
        <dbReference type="ChEBI" id="CHEBI:58402"/>
        <dbReference type="ChEBI" id="CHEBI:456216"/>
        <dbReference type="EC" id="3.5.2.9"/>
    </reaction>
</comment>
<evidence type="ECO:0000256" key="1">
    <source>
        <dbReference type="HAMAP-Rule" id="MF_00691"/>
    </source>
</evidence>
<dbReference type="GO" id="GO:0005975">
    <property type="term" value="P:carbohydrate metabolic process"/>
    <property type="evidence" value="ECO:0007669"/>
    <property type="project" value="InterPro"/>
</dbReference>
<comment type="subunit">
    <text evidence="1">Forms a complex composed of PxpA, PxpB and PxpC.</text>
</comment>
<keyword evidence="1" id="KW-0378">Hydrolase</keyword>
<keyword evidence="1" id="KW-0067">ATP-binding</keyword>
<dbReference type="PANTHER" id="PTHR30292">
    <property type="entry name" value="UNCHARACTERIZED PROTEIN YBGL-RELATED"/>
    <property type="match status" value="1"/>
</dbReference>
<dbReference type="SUPFAM" id="SSF88713">
    <property type="entry name" value="Glycoside hydrolase/deacetylase"/>
    <property type="match status" value="1"/>
</dbReference>
<dbReference type="EC" id="3.5.2.9" evidence="1"/>
<proteinExistence type="inferred from homology"/>
<dbReference type="Proteomes" id="UP000464674">
    <property type="component" value="Chromosome"/>
</dbReference>